<accession>A0A068UBT2</accession>
<dbReference type="AlphaFoldDB" id="A0A068UBT2"/>
<evidence type="ECO:0000313" key="2">
    <source>
        <dbReference type="Proteomes" id="UP000295252"/>
    </source>
</evidence>
<protein>
    <submittedName>
        <fullName evidence="1">Uncharacterized protein</fullName>
    </submittedName>
</protein>
<evidence type="ECO:0000313" key="1">
    <source>
        <dbReference type="EMBL" id="CDP05687.1"/>
    </source>
</evidence>
<dbReference type="EMBL" id="HG739102">
    <property type="protein sequence ID" value="CDP05687.1"/>
    <property type="molecule type" value="Genomic_DNA"/>
</dbReference>
<organism evidence="1 2">
    <name type="scientific">Coffea canephora</name>
    <name type="common">Robusta coffee</name>
    <dbReference type="NCBI Taxonomy" id="49390"/>
    <lineage>
        <taxon>Eukaryota</taxon>
        <taxon>Viridiplantae</taxon>
        <taxon>Streptophyta</taxon>
        <taxon>Embryophyta</taxon>
        <taxon>Tracheophyta</taxon>
        <taxon>Spermatophyta</taxon>
        <taxon>Magnoliopsida</taxon>
        <taxon>eudicotyledons</taxon>
        <taxon>Gunneridae</taxon>
        <taxon>Pentapetalae</taxon>
        <taxon>asterids</taxon>
        <taxon>lamiids</taxon>
        <taxon>Gentianales</taxon>
        <taxon>Rubiaceae</taxon>
        <taxon>Ixoroideae</taxon>
        <taxon>Gardenieae complex</taxon>
        <taxon>Bertiereae - Coffeeae clade</taxon>
        <taxon>Coffeeae</taxon>
        <taxon>Coffea</taxon>
    </lineage>
</organism>
<keyword evidence="2" id="KW-1185">Reference proteome</keyword>
<dbReference type="Proteomes" id="UP000295252">
    <property type="component" value="Chromosome VII"/>
</dbReference>
<proteinExistence type="predicted"/>
<sequence>MLFIWQNGKSLLLFSYVIHLKLKTGLHFLNGIIAETSLTFIVIALTSPINFEIALTSPIKSWRQFNRQKWVNLLKYP</sequence>
<reference evidence="2" key="1">
    <citation type="journal article" date="2014" name="Science">
        <title>The coffee genome provides insight into the convergent evolution of caffeine biosynthesis.</title>
        <authorList>
            <person name="Denoeud F."/>
            <person name="Carretero-Paulet L."/>
            <person name="Dereeper A."/>
            <person name="Droc G."/>
            <person name="Guyot R."/>
            <person name="Pietrella M."/>
            <person name="Zheng C."/>
            <person name="Alberti A."/>
            <person name="Anthony F."/>
            <person name="Aprea G."/>
            <person name="Aury J.M."/>
            <person name="Bento P."/>
            <person name="Bernard M."/>
            <person name="Bocs S."/>
            <person name="Campa C."/>
            <person name="Cenci A."/>
            <person name="Combes M.C."/>
            <person name="Crouzillat D."/>
            <person name="Da Silva C."/>
            <person name="Daddiego L."/>
            <person name="De Bellis F."/>
            <person name="Dussert S."/>
            <person name="Garsmeur O."/>
            <person name="Gayraud T."/>
            <person name="Guignon V."/>
            <person name="Jahn K."/>
            <person name="Jamilloux V."/>
            <person name="Joet T."/>
            <person name="Labadie K."/>
            <person name="Lan T."/>
            <person name="Leclercq J."/>
            <person name="Lepelley M."/>
            <person name="Leroy T."/>
            <person name="Li L.T."/>
            <person name="Librado P."/>
            <person name="Lopez L."/>
            <person name="Munoz A."/>
            <person name="Noel B."/>
            <person name="Pallavicini A."/>
            <person name="Perrotta G."/>
            <person name="Poncet V."/>
            <person name="Pot D."/>
            <person name="Priyono X."/>
            <person name="Rigoreau M."/>
            <person name="Rouard M."/>
            <person name="Rozas J."/>
            <person name="Tranchant-Dubreuil C."/>
            <person name="VanBuren R."/>
            <person name="Zhang Q."/>
            <person name="Andrade A.C."/>
            <person name="Argout X."/>
            <person name="Bertrand B."/>
            <person name="de Kochko A."/>
            <person name="Graziosi G."/>
            <person name="Henry R.J."/>
            <person name="Jayarama X."/>
            <person name="Ming R."/>
            <person name="Nagai C."/>
            <person name="Rounsley S."/>
            <person name="Sankoff D."/>
            <person name="Giuliano G."/>
            <person name="Albert V.A."/>
            <person name="Wincker P."/>
            <person name="Lashermes P."/>
        </authorList>
    </citation>
    <scope>NUCLEOTIDE SEQUENCE [LARGE SCALE GENOMIC DNA]</scope>
    <source>
        <strain evidence="2">cv. DH200-94</strain>
    </source>
</reference>
<dbReference type="Gramene" id="CDP05687">
    <property type="protein sequence ID" value="CDP05687"/>
    <property type="gene ID" value="GSCOC_T00020889001"/>
</dbReference>
<name>A0A068UBT2_COFCA</name>
<dbReference type="InParanoid" id="A0A068UBT2"/>
<gene>
    <name evidence="1" type="ORF">GSCOC_T00020889001</name>
</gene>